<organism evidence="2 3">
    <name type="scientific">Sphagnurus paluster</name>
    <dbReference type="NCBI Taxonomy" id="117069"/>
    <lineage>
        <taxon>Eukaryota</taxon>
        <taxon>Fungi</taxon>
        <taxon>Dikarya</taxon>
        <taxon>Basidiomycota</taxon>
        <taxon>Agaricomycotina</taxon>
        <taxon>Agaricomycetes</taxon>
        <taxon>Agaricomycetidae</taxon>
        <taxon>Agaricales</taxon>
        <taxon>Tricholomatineae</taxon>
        <taxon>Lyophyllaceae</taxon>
        <taxon>Sphagnurus</taxon>
    </lineage>
</organism>
<dbReference type="EMBL" id="JABCKI010005863">
    <property type="protein sequence ID" value="KAG5637070.1"/>
    <property type="molecule type" value="Genomic_DNA"/>
</dbReference>
<dbReference type="PANTHER" id="PTHR22893">
    <property type="entry name" value="NADH OXIDOREDUCTASE-RELATED"/>
    <property type="match status" value="1"/>
</dbReference>
<evidence type="ECO:0000313" key="3">
    <source>
        <dbReference type="Proteomes" id="UP000717328"/>
    </source>
</evidence>
<dbReference type="GO" id="GO:0003959">
    <property type="term" value="F:NADPH dehydrogenase activity"/>
    <property type="evidence" value="ECO:0007669"/>
    <property type="project" value="TreeGrafter"/>
</dbReference>
<reference evidence="2" key="2">
    <citation type="submission" date="2021-10" db="EMBL/GenBank/DDBJ databases">
        <title>Phylogenomics reveals ancestral predisposition of the termite-cultivated fungus Termitomyces towards a domesticated lifestyle.</title>
        <authorList>
            <person name="Auxier B."/>
            <person name="Grum-Grzhimaylo A."/>
            <person name="Cardenas M.E."/>
            <person name="Lodge J.D."/>
            <person name="Laessoe T."/>
            <person name="Pedersen O."/>
            <person name="Smith M.E."/>
            <person name="Kuyper T.W."/>
            <person name="Franco-Molano E.A."/>
            <person name="Baroni T.J."/>
            <person name="Aanen D.K."/>
        </authorList>
    </citation>
    <scope>NUCLEOTIDE SEQUENCE</scope>
    <source>
        <strain evidence="2">D49</strain>
    </source>
</reference>
<dbReference type="OrthoDB" id="276546at2759"/>
<reference evidence="2" key="1">
    <citation type="submission" date="2021-02" db="EMBL/GenBank/DDBJ databases">
        <authorList>
            <person name="Nieuwenhuis M."/>
            <person name="Van De Peppel L.J.J."/>
        </authorList>
    </citation>
    <scope>NUCLEOTIDE SEQUENCE</scope>
    <source>
        <strain evidence="2">D49</strain>
    </source>
</reference>
<dbReference type="SUPFAM" id="SSF51395">
    <property type="entry name" value="FMN-linked oxidoreductases"/>
    <property type="match status" value="1"/>
</dbReference>
<dbReference type="PANTHER" id="PTHR22893:SF91">
    <property type="entry name" value="NADPH DEHYDROGENASE 2-RELATED"/>
    <property type="match status" value="1"/>
</dbReference>
<name>A0A9P7FTN3_9AGAR</name>
<proteinExistence type="predicted"/>
<dbReference type="AlphaFoldDB" id="A0A9P7FTN3"/>
<gene>
    <name evidence="2" type="ORF">H0H81_005836</name>
</gene>
<accession>A0A9P7FTN3</accession>
<dbReference type="CDD" id="cd02933">
    <property type="entry name" value="OYE_like_FMN"/>
    <property type="match status" value="1"/>
</dbReference>
<protein>
    <recommendedName>
        <fullName evidence="1">NADH:flavin oxidoreductase/NADH oxidase N-terminal domain-containing protein</fullName>
    </recommendedName>
</protein>
<feature type="domain" description="NADH:flavin oxidoreductase/NADH oxidase N-terminal" evidence="1">
    <location>
        <begin position="9"/>
        <end position="344"/>
    </location>
</feature>
<sequence>MATITTPRLFQPIQVGNVKLSHRVVLAPLTRMRSTKSTHIPVVPLVKEYYSQRARVPGTLLITEATDIAPQSGGYGNVPGIWSEEQINAWKEITDAVHAKGSFIFLQIWALGRVAPPDALASHEPPLPLLGPSAIPISTRTDVPPRPMTAEEIEEFKGFFAQAAHNAVHLAGFDGVELHGANGYLLDQFLQDVTNDRTDGYGGSVEGRSRFVLEVVDAVARAVGPERTALRLSPWSNFQEMGMADPIPQFTHLVTSLRATHPDLAYIHVIESRVSGNYDRDHAAHESNDFIREIWAGKPYISAGGYTRERALEVTTRSEWELTAFGRFYISNPDLPLKLKHGAELRPYDRKTFYTPAESETAHVGYSDYPFAEESLGKEIEVAA</sequence>
<evidence type="ECO:0000259" key="1">
    <source>
        <dbReference type="Pfam" id="PF00724"/>
    </source>
</evidence>
<keyword evidence="3" id="KW-1185">Reference proteome</keyword>
<dbReference type="InterPro" id="IPR045247">
    <property type="entry name" value="Oye-like"/>
</dbReference>
<dbReference type="InterPro" id="IPR001155">
    <property type="entry name" value="OxRdtase_FMN_N"/>
</dbReference>
<comment type="caution">
    <text evidence="2">The sequence shown here is derived from an EMBL/GenBank/DDBJ whole genome shotgun (WGS) entry which is preliminary data.</text>
</comment>
<dbReference type="InterPro" id="IPR013785">
    <property type="entry name" value="Aldolase_TIM"/>
</dbReference>
<evidence type="ECO:0000313" key="2">
    <source>
        <dbReference type="EMBL" id="KAG5637070.1"/>
    </source>
</evidence>
<dbReference type="FunFam" id="3.20.20.70:FF:000138">
    <property type="entry name" value="NADPH dehydrogenase 1"/>
    <property type="match status" value="1"/>
</dbReference>
<dbReference type="Gene3D" id="3.20.20.70">
    <property type="entry name" value="Aldolase class I"/>
    <property type="match status" value="1"/>
</dbReference>
<dbReference type="Proteomes" id="UP000717328">
    <property type="component" value="Unassembled WGS sequence"/>
</dbReference>
<dbReference type="Pfam" id="PF00724">
    <property type="entry name" value="Oxidored_FMN"/>
    <property type="match status" value="1"/>
</dbReference>
<dbReference type="GO" id="GO:0010181">
    <property type="term" value="F:FMN binding"/>
    <property type="evidence" value="ECO:0007669"/>
    <property type="project" value="InterPro"/>
</dbReference>